<name>A0AA43S6D2_9BURK</name>
<evidence type="ECO:0000313" key="1">
    <source>
        <dbReference type="EMBL" id="MDH6503711.1"/>
    </source>
</evidence>
<protein>
    <submittedName>
        <fullName evidence="1">Uncharacterized UPF0160 family protein</fullName>
    </submittedName>
</protein>
<dbReference type="AlphaFoldDB" id="A0AA43S6D2"/>
<sequence>MVRNYGYKAEWSNSKHKDQWVETAYRRQDQLEKRACLMSDWEGSIEKRMENLSGKEVSL</sequence>
<gene>
    <name evidence="1" type="ORF">M2127_001004</name>
</gene>
<proteinExistence type="predicted"/>
<evidence type="ECO:0000313" key="2">
    <source>
        <dbReference type="Proteomes" id="UP001161160"/>
    </source>
</evidence>
<dbReference type="EMBL" id="JARXYA010000004">
    <property type="protein sequence ID" value="MDH6503711.1"/>
    <property type="molecule type" value="Genomic_DNA"/>
</dbReference>
<organism evidence="1 2">
    <name type="scientific">Polynucleobacter sphagniphilus</name>
    <dbReference type="NCBI Taxonomy" id="1743169"/>
    <lineage>
        <taxon>Bacteria</taxon>
        <taxon>Pseudomonadati</taxon>
        <taxon>Pseudomonadota</taxon>
        <taxon>Betaproteobacteria</taxon>
        <taxon>Burkholderiales</taxon>
        <taxon>Burkholderiaceae</taxon>
        <taxon>Polynucleobacter</taxon>
    </lineage>
</organism>
<accession>A0AA43S6D2</accession>
<comment type="caution">
    <text evidence="1">The sequence shown here is derived from an EMBL/GenBank/DDBJ whole genome shotgun (WGS) entry which is preliminary data.</text>
</comment>
<keyword evidence="2" id="KW-1185">Reference proteome</keyword>
<reference evidence="1" key="1">
    <citation type="submission" date="2023-04" db="EMBL/GenBank/DDBJ databases">
        <title>Genome Encyclopedia of Bacteria and Archaea VI: Functional Genomics of Type Strains.</title>
        <authorList>
            <person name="Whitman W."/>
        </authorList>
    </citation>
    <scope>NUCLEOTIDE SEQUENCE</scope>
    <source>
        <strain evidence="1">Enz.4-51</strain>
    </source>
</reference>
<dbReference type="Proteomes" id="UP001161160">
    <property type="component" value="Unassembled WGS sequence"/>
</dbReference>